<dbReference type="GeneID" id="120277987"/>
<protein>
    <submittedName>
        <fullName evidence="4">Protein PYRICULARIA ORYZAE RESISTANCE 21-like</fullName>
    </submittedName>
</protein>
<evidence type="ECO:0000259" key="2">
    <source>
        <dbReference type="PROSITE" id="PS50846"/>
    </source>
</evidence>
<dbReference type="Gene3D" id="3.30.70.100">
    <property type="match status" value="1"/>
</dbReference>
<accession>A0AB40CL39</accession>
<dbReference type="InterPro" id="IPR036163">
    <property type="entry name" value="HMA_dom_sf"/>
</dbReference>
<dbReference type="SUPFAM" id="SSF55008">
    <property type="entry name" value="HMA, heavy metal-associated domain"/>
    <property type="match status" value="1"/>
</dbReference>
<feature type="domain" description="HMA" evidence="2">
    <location>
        <begin position="8"/>
        <end position="78"/>
    </location>
</feature>
<evidence type="ECO:0000313" key="3">
    <source>
        <dbReference type="Proteomes" id="UP001515500"/>
    </source>
</evidence>
<dbReference type="Proteomes" id="UP001515500">
    <property type="component" value="Chromosome 15"/>
</dbReference>
<dbReference type="GO" id="GO:0046872">
    <property type="term" value="F:metal ion binding"/>
    <property type="evidence" value="ECO:0007669"/>
    <property type="project" value="InterPro"/>
</dbReference>
<dbReference type="PROSITE" id="PS50846">
    <property type="entry name" value="HMA_2"/>
    <property type="match status" value="1"/>
</dbReference>
<dbReference type="AlphaFoldDB" id="A0AB40CL39"/>
<dbReference type="InterPro" id="IPR006121">
    <property type="entry name" value="HMA_dom"/>
</dbReference>
<feature type="region of interest" description="Disordered" evidence="1">
    <location>
        <begin position="78"/>
        <end position="102"/>
    </location>
</feature>
<reference evidence="4" key="1">
    <citation type="submission" date="2025-08" db="UniProtKB">
        <authorList>
            <consortium name="RefSeq"/>
        </authorList>
    </citation>
    <scope>IDENTIFICATION</scope>
</reference>
<gene>
    <name evidence="4" type="primary">LOC120277987</name>
</gene>
<evidence type="ECO:0000256" key="1">
    <source>
        <dbReference type="SAM" id="MobiDB-lite"/>
    </source>
</evidence>
<proteinExistence type="predicted"/>
<dbReference type="RefSeq" id="XP_039140797.1">
    <property type="nucleotide sequence ID" value="XM_039284863.1"/>
</dbReference>
<sequence length="225" mass="24645">MAKKAEKISTLILEVDLCCCKCHRKIKKILCKLKDQENIKEINFDVKNNKVIISGPFDPHTLTRTLYFKACKIIKKITTPPPDPNPTPTPLPTPKPTKPELPPGPPCCAKPTYQWLYGKLKCASCGMVYTWTNKCLPPPADPCKHQCPSEVPAVCCPQPSYVGMCGGTMCTSCGPQTNQDPPTVTVSNQVCVPQSNHAYGCACGCGQLKPCHFIYDDNTPSCTIM</sequence>
<dbReference type="PANTHER" id="PTHR47005:SF5">
    <property type="entry name" value="HEAVY METAL TRANSPORT_DETOXIFICATION SUPERFAMILY PROTEIN"/>
    <property type="match status" value="1"/>
</dbReference>
<evidence type="ECO:0000313" key="4">
    <source>
        <dbReference type="RefSeq" id="XP_039140797.1"/>
    </source>
</evidence>
<organism evidence="3 4">
    <name type="scientific">Dioscorea cayennensis subsp. rotundata</name>
    <name type="common">White Guinea yam</name>
    <name type="synonym">Dioscorea rotundata</name>
    <dbReference type="NCBI Taxonomy" id="55577"/>
    <lineage>
        <taxon>Eukaryota</taxon>
        <taxon>Viridiplantae</taxon>
        <taxon>Streptophyta</taxon>
        <taxon>Embryophyta</taxon>
        <taxon>Tracheophyta</taxon>
        <taxon>Spermatophyta</taxon>
        <taxon>Magnoliopsida</taxon>
        <taxon>Liliopsida</taxon>
        <taxon>Dioscoreales</taxon>
        <taxon>Dioscoreaceae</taxon>
        <taxon>Dioscorea</taxon>
    </lineage>
</organism>
<dbReference type="PANTHER" id="PTHR47005">
    <property type="entry name" value="HEAVY METAL TRANSPORT/DETOXIFICATION SUPERFAMILY PROTEIN"/>
    <property type="match status" value="1"/>
</dbReference>
<feature type="compositionally biased region" description="Pro residues" evidence="1">
    <location>
        <begin position="79"/>
        <end position="102"/>
    </location>
</feature>
<keyword evidence="3" id="KW-1185">Reference proteome</keyword>
<name>A0AB40CL39_DIOCR</name>